<feature type="domain" description="Damage-control phosphatase ARMT1-like metal-binding" evidence="8">
    <location>
        <begin position="4"/>
        <end position="447"/>
    </location>
</feature>
<dbReference type="SUPFAM" id="SSF111321">
    <property type="entry name" value="AF1104-like"/>
    <property type="match status" value="1"/>
</dbReference>
<dbReference type="InterPro" id="IPR002791">
    <property type="entry name" value="ARMT1-like_metal-bd"/>
</dbReference>
<dbReference type="PANTHER" id="PTHR12260:SF6">
    <property type="entry name" value="DAMAGE-CONTROL PHOSPHATASE ARMT1"/>
    <property type="match status" value="1"/>
</dbReference>
<keyword evidence="5 7" id="KW-0464">Manganese</keyword>
<dbReference type="HOGENOM" id="CLU_030117_2_0_1"/>
<dbReference type="EMBL" id="KN840513">
    <property type="protein sequence ID" value="KIP06641.1"/>
    <property type="molecule type" value="Genomic_DNA"/>
</dbReference>
<evidence type="ECO:0000256" key="3">
    <source>
        <dbReference type="ARBA" id="ARBA00022723"/>
    </source>
</evidence>
<evidence type="ECO:0000256" key="6">
    <source>
        <dbReference type="ARBA" id="ARBA00048809"/>
    </source>
</evidence>
<protein>
    <recommendedName>
        <fullName evidence="7">Sugar phosphate phosphatase</fullName>
        <ecNumber evidence="7">3.1.3.-</ecNumber>
    </recommendedName>
</protein>
<dbReference type="PANTHER" id="PTHR12260">
    <property type="entry name" value="DAMAGE-CONTROL PHOSPHATASE ARMT1"/>
    <property type="match status" value="1"/>
</dbReference>
<evidence type="ECO:0000256" key="1">
    <source>
        <dbReference type="ARBA" id="ARBA00001326"/>
    </source>
</evidence>
<dbReference type="Proteomes" id="UP000053257">
    <property type="component" value="Unassembled WGS sequence"/>
</dbReference>
<evidence type="ECO:0000256" key="5">
    <source>
        <dbReference type="ARBA" id="ARBA00023211"/>
    </source>
</evidence>
<dbReference type="GO" id="GO:0005634">
    <property type="term" value="C:nucleus"/>
    <property type="evidence" value="ECO:0007669"/>
    <property type="project" value="TreeGrafter"/>
</dbReference>
<gene>
    <name evidence="9" type="ORF">PHLGIDRAFT_514562</name>
</gene>
<sequence length="472" mass="53687">SYETVVKRWPVILTGIIDTIYQIDHEIGVSLPTLPAGGEEATRAEEKVVEGKAIIEKISKLKYDMARDRALEPIPVDGEPYVEEYNKDLDRLAEENKNTWFTAPWLFADSRWHRYRLLRAYLTQTIQWREFDPFFSQKQDTFRGSATAIYQLATTMHELEAEKESLQSDPTKLAVLFKEMIQMCLWYDLSLLTHLSHDDIATLQTVGKDAQAARKEFILKDDQEQVIQYLETLSGKDARVDFVLDNAGFELFTDFIFADFLVTYTPYVSRVVFHPKLIPWFVSDVTPSDFKSTIPSLQSETFFGKPLEGSGAATLPFAEGHLHLQEMVSRWKSYLDSGVFALSVSQETKLGASNDKLTRLAQADFWTGPWPYWDMKTRAPEVWSDLRESSLVIFKVRGYRKLTGDVRWPVATPFDAALGPLAGDFPVLSLRTNKADVVVGVPQAVADRLDASGEKWRVNGKYALVSFLPRSP</sequence>
<comment type="cofactor">
    <cofactor evidence="7">
        <name>Mn(2+)</name>
        <dbReference type="ChEBI" id="CHEBI:29035"/>
    </cofactor>
    <cofactor evidence="7">
        <name>Ni(2+)</name>
        <dbReference type="ChEBI" id="CHEBI:49786"/>
    </cofactor>
</comment>
<dbReference type="Gene3D" id="3.40.50.10880">
    <property type="entry name" value="Uncharacterised protein PF01937, DUF89, domain 3"/>
    <property type="match status" value="1"/>
</dbReference>
<dbReference type="InterPro" id="IPR039763">
    <property type="entry name" value="ARMT1"/>
</dbReference>
<organism evidence="9 10">
    <name type="scientific">Phlebiopsis gigantea (strain 11061_1 CR5-6)</name>
    <name type="common">White-rot fungus</name>
    <name type="synonym">Peniophora gigantea</name>
    <dbReference type="NCBI Taxonomy" id="745531"/>
    <lineage>
        <taxon>Eukaryota</taxon>
        <taxon>Fungi</taxon>
        <taxon>Dikarya</taxon>
        <taxon>Basidiomycota</taxon>
        <taxon>Agaricomycotina</taxon>
        <taxon>Agaricomycetes</taxon>
        <taxon>Polyporales</taxon>
        <taxon>Phanerochaetaceae</taxon>
        <taxon>Phlebiopsis</taxon>
    </lineage>
</organism>
<comment type="domain">
    <text evidence="7">Subfamily III proteins have a conserved RTxK motif about 40-50 residues from the C-terminus; the threonine may be replaced by serine or cysteine.</text>
</comment>
<evidence type="ECO:0000256" key="4">
    <source>
        <dbReference type="ARBA" id="ARBA00022801"/>
    </source>
</evidence>
<evidence type="ECO:0000313" key="10">
    <source>
        <dbReference type="Proteomes" id="UP000053257"/>
    </source>
</evidence>
<name>A0A0C3RXK2_PHLG1</name>
<dbReference type="GO" id="GO:0046872">
    <property type="term" value="F:metal ion binding"/>
    <property type="evidence" value="ECO:0007669"/>
    <property type="project" value="UniProtKB-UniRule"/>
</dbReference>
<keyword evidence="3 7" id="KW-0479">Metal-binding</keyword>
<keyword evidence="4 7" id="KW-0378">Hydrolase</keyword>
<dbReference type="GO" id="GO:0006974">
    <property type="term" value="P:DNA damage response"/>
    <property type="evidence" value="ECO:0007669"/>
    <property type="project" value="TreeGrafter"/>
</dbReference>
<reference evidence="9 10" key="1">
    <citation type="journal article" date="2014" name="PLoS Genet.">
        <title>Analysis of the Phlebiopsis gigantea genome, transcriptome and secretome provides insight into its pioneer colonization strategies of wood.</title>
        <authorList>
            <person name="Hori C."/>
            <person name="Ishida T."/>
            <person name="Igarashi K."/>
            <person name="Samejima M."/>
            <person name="Suzuki H."/>
            <person name="Master E."/>
            <person name="Ferreira P."/>
            <person name="Ruiz-Duenas F.J."/>
            <person name="Held B."/>
            <person name="Canessa P."/>
            <person name="Larrondo L.F."/>
            <person name="Schmoll M."/>
            <person name="Druzhinina I.S."/>
            <person name="Kubicek C.P."/>
            <person name="Gaskell J.A."/>
            <person name="Kersten P."/>
            <person name="St John F."/>
            <person name="Glasner J."/>
            <person name="Sabat G."/>
            <person name="Splinter BonDurant S."/>
            <person name="Syed K."/>
            <person name="Yadav J."/>
            <person name="Mgbeahuruike A.C."/>
            <person name="Kovalchuk A."/>
            <person name="Asiegbu F.O."/>
            <person name="Lackner G."/>
            <person name="Hoffmeister D."/>
            <person name="Rencoret J."/>
            <person name="Gutierrez A."/>
            <person name="Sun H."/>
            <person name="Lindquist E."/>
            <person name="Barry K."/>
            <person name="Riley R."/>
            <person name="Grigoriev I.V."/>
            <person name="Henrissat B."/>
            <person name="Kues U."/>
            <person name="Berka R.M."/>
            <person name="Martinez A.T."/>
            <person name="Covert S.F."/>
            <person name="Blanchette R.A."/>
            <person name="Cullen D."/>
        </authorList>
    </citation>
    <scope>NUCLEOTIDE SEQUENCE [LARGE SCALE GENOMIC DNA]</scope>
    <source>
        <strain evidence="9 10">11061_1 CR5-6</strain>
    </source>
</reference>
<dbReference type="Pfam" id="PF01937">
    <property type="entry name" value="ARMT1-like_dom"/>
    <property type="match status" value="1"/>
</dbReference>
<dbReference type="Gene3D" id="1.20.930.60">
    <property type="match status" value="1"/>
</dbReference>
<evidence type="ECO:0000256" key="2">
    <source>
        <dbReference type="ARBA" id="ARBA00009519"/>
    </source>
</evidence>
<dbReference type="EC" id="3.1.3.-" evidence="7"/>
<dbReference type="InterPro" id="IPR036075">
    <property type="entry name" value="ARMT-1-like_metal-bd_sf"/>
</dbReference>
<comment type="function">
    <text evidence="7">Metal-dependent phosphatase that shows phosphatase activity against several substrates, including fructose-1-phosphate and fructose-6-phosphate. Its preference for fructose-1-phosphate, a strong glycating agent that causes DNA damage rather than a canonical yeast metabolite, suggests a damage-control function in hexose phosphate metabolism.</text>
</comment>
<feature type="non-terminal residue" evidence="9">
    <location>
        <position position="1"/>
    </location>
</feature>
<evidence type="ECO:0000259" key="8">
    <source>
        <dbReference type="Pfam" id="PF01937"/>
    </source>
</evidence>
<dbReference type="GO" id="GO:0103026">
    <property type="term" value="F:fructose-1-phosphatase activity"/>
    <property type="evidence" value="ECO:0007669"/>
    <property type="project" value="RHEA"/>
</dbReference>
<proteinExistence type="inferred from homology"/>
<dbReference type="STRING" id="745531.A0A0C3RXK2"/>
<keyword evidence="10" id="KW-1185">Reference proteome</keyword>
<dbReference type="GO" id="GO:0097023">
    <property type="term" value="F:fructose 6-phosphate aldolase activity"/>
    <property type="evidence" value="ECO:0007669"/>
    <property type="project" value="RHEA"/>
</dbReference>
<accession>A0A0C3RXK2</accession>
<evidence type="ECO:0000313" key="9">
    <source>
        <dbReference type="EMBL" id="KIP06641.1"/>
    </source>
</evidence>
<comment type="catalytic activity">
    <reaction evidence="1 7">
        <text>beta-D-fructose 1-phosphate + H2O = D-fructose + phosphate</text>
        <dbReference type="Rhea" id="RHEA:35603"/>
        <dbReference type="ChEBI" id="CHEBI:15377"/>
        <dbReference type="ChEBI" id="CHEBI:37721"/>
        <dbReference type="ChEBI" id="CHEBI:43474"/>
        <dbReference type="ChEBI" id="CHEBI:138881"/>
    </reaction>
</comment>
<comment type="similarity">
    <text evidence="2 7">Belongs to the damage-control phosphatase family. Sugar phosphate phosphatase III subfamily.</text>
</comment>
<dbReference type="OrthoDB" id="541375at2759"/>
<evidence type="ECO:0000256" key="7">
    <source>
        <dbReference type="RuleBase" id="RU367030"/>
    </source>
</evidence>
<dbReference type="AlphaFoldDB" id="A0A0C3RXK2"/>
<comment type="catalytic activity">
    <reaction evidence="6 7">
        <text>beta-D-fructose 6-phosphate = dihydroxyacetone + D-glyceraldehyde 3-phosphate</text>
        <dbReference type="Rhea" id="RHEA:28002"/>
        <dbReference type="ChEBI" id="CHEBI:16016"/>
        <dbReference type="ChEBI" id="CHEBI:57634"/>
        <dbReference type="ChEBI" id="CHEBI:59776"/>
    </reaction>
</comment>